<reference evidence="2 3" key="1">
    <citation type="journal article" date="2017" name="Plant Biotechnol. J.">
        <title>A comprehensive draft genome sequence for lupin (Lupinus angustifolius), an emerging health food: insights into plant-microbe interactions and legume evolution.</title>
        <authorList>
            <person name="Hane J.K."/>
            <person name="Ming Y."/>
            <person name="Kamphuis L.G."/>
            <person name="Nelson M.N."/>
            <person name="Garg G."/>
            <person name="Atkins C.A."/>
            <person name="Bayer P.E."/>
            <person name="Bravo A."/>
            <person name="Bringans S."/>
            <person name="Cannon S."/>
            <person name="Edwards D."/>
            <person name="Foley R."/>
            <person name="Gao L.L."/>
            <person name="Harrison M.J."/>
            <person name="Huang W."/>
            <person name="Hurgobin B."/>
            <person name="Li S."/>
            <person name="Liu C.W."/>
            <person name="McGrath A."/>
            <person name="Morahan G."/>
            <person name="Murray J."/>
            <person name="Weller J."/>
            <person name="Jian J."/>
            <person name="Singh K.B."/>
        </authorList>
    </citation>
    <scope>NUCLEOTIDE SEQUENCE [LARGE SCALE GENOMIC DNA]</scope>
    <source>
        <strain evidence="3">cv. Tanjil</strain>
        <tissue evidence="2">Whole plant</tissue>
    </source>
</reference>
<gene>
    <name evidence="2" type="ORF">TanjilG_30764</name>
</gene>
<feature type="region of interest" description="Disordered" evidence="1">
    <location>
        <begin position="1"/>
        <end position="29"/>
    </location>
</feature>
<dbReference type="OMA" id="ACIDVEC"/>
<dbReference type="EMBL" id="CM007367">
    <property type="protein sequence ID" value="OIW07687.1"/>
    <property type="molecule type" value="Genomic_DNA"/>
</dbReference>
<dbReference type="PANTHER" id="PTHR33912">
    <property type="entry name" value="OS01G0939400 PROTEIN"/>
    <property type="match status" value="1"/>
</dbReference>
<evidence type="ECO:0000313" key="3">
    <source>
        <dbReference type="Proteomes" id="UP000188354"/>
    </source>
</evidence>
<proteinExistence type="predicted"/>
<dbReference type="Proteomes" id="UP000188354">
    <property type="component" value="Chromosome LG07"/>
</dbReference>
<sequence>MENAKKRKSNFETHRQQWSTIQNRAPPSLQINHNMNRKLIIPLLSPIVLSSPPPPLDMKVEEPLPPSRLSEDQEKVDFKKWQNPAEPFYYDPTKEARNFY</sequence>
<organism evidence="2 3">
    <name type="scientific">Lupinus angustifolius</name>
    <name type="common">Narrow-leaved blue lupine</name>
    <dbReference type="NCBI Taxonomy" id="3871"/>
    <lineage>
        <taxon>Eukaryota</taxon>
        <taxon>Viridiplantae</taxon>
        <taxon>Streptophyta</taxon>
        <taxon>Embryophyta</taxon>
        <taxon>Tracheophyta</taxon>
        <taxon>Spermatophyta</taxon>
        <taxon>Magnoliopsida</taxon>
        <taxon>eudicotyledons</taxon>
        <taxon>Gunneridae</taxon>
        <taxon>Pentapetalae</taxon>
        <taxon>rosids</taxon>
        <taxon>fabids</taxon>
        <taxon>Fabales</taxon>
        <taxon>Fabaceae</taxon>
        <taxon>Papilionoideae</taxon>
        <taxon>50 kb inversion clade</taxon>
        <taxon>genistoids sensu lato</taxon>
        <taxon>core genistoids</taxon>
        <taxon>Genisteae</taxon>
        <taxon>Lupinus</taxon>
    </lineage>
</organism>
<dbReference type="GO" id="GO:0005737">
    <property type="term" value="C:cytoplasm"/>
    <property type="evidence" value="ECO:0007669"/>
    <property type="project" value="TreeGrafter"/>
</dbReference>
<dbReference type="AlphaFoldDB" id="A0A1J7H474"/>
<evidence type="ECO:0000256" key="1">
    <source>
        <dbReference type="SAM" id="MobiDB-lite"/>
    </source>
</evidence>
<keyword evidence="3" id="KW-1185">Reference proteome</keyword>
<protein>
    <submittedName>
        <fullName evidence="2">Uncharacterized protein</fullName>
    </submittedName>
</protein>
<evidence type="ECO:0000313" key="2">
    <source>
        <dbReference type="EMBL" id="OIW07687.1"/>
    </source>
</evidence>
<feature type="compositionally biased region" description="Polar residues" evidence="1">
    <location>
        <begin position="16"/>
        <end position="29"/>
    </location>
</feature>
<dbReference type="Gramene" id="OIW07687">
    <property type="protein sequence ID" value="OIW07687"/>
    <property type="gene ID" value="TanjilG_30764"/>
</dbReference>
<dbReference type="GO" id="GO:0005634">
    <property type="term" value="C:nucleus"/>
    <property type="evidence" value="ECO:0007669"/>
    <property type="project" value="TreeGrafter"/>
</dbReference>
<feature type="region of interest" description="Disordered" evidence="1">
    <location>
        <begin position="54"/>
        <end position="76"/>
    </location>
</feature>
<accession>A0A1J7H474</accession>
<dbReference type="PANTHER" id="PTHR33912:SF2">
    <property type="entry name" value="PUTATIVE-RELATED"/>
    <property type="match status" value="1"/>
</dbReference>
<name>A0A1J7H474_LUPAN</name>
<dbReference type="InterPro" id="IPR040381">
    <property type="entry name" value="At4g14450-like"/>
</dbReference>